<keyword evidence="2" id="KW-0436">Ligase</keyword>
<dbReference type="Proteomes" id="UP000183063">
    <property type="component" value="Unassembled WGS sequence"/>
</dbReference>
<evidence type="ECO:0000313" key="4">
    <source>
        <dbReference type="Proteomes" id="UP000198939"/>
    </source>
</evidence>
<evidence type="ECO:0000313" key="3">
    <source>
        <dbReference type="Proteomes" id="UP000183063"/>
    </source>
</evidence>
<dbReference type="EMBL" id="FOCV01000083">
    <property type="protein sequence ID" value="SEP32108.1"/>
    <property type="molecule type" value="Genomic_DNA"/>
</dbReference>
<reference evidence="2 4" key="1">
    <citation type="submission" date="2016-10" db="EMBL/GenBank/DDBJ databases">
        <authorList>
            <person name="Varghese N."/>
            <person name="Submissions S."/>
        </authorList>
    </citation>
    <scope>NUCLEOTIDE SEQUENCE [LARGE SCALE GENOMIC DNA]</scope>
    <source>
        <strain evidence="2 4">CGMCC 1.7071</strain>
    </source>
</reference>
<proteinExistence type="predicted"/>
<evidence type="ECO:0000313" key="1">
    <source>
        <dbReference type="EMBL" id="SEI21800.1"/>
    </source>
</evidence>
<reference evidence="3" key="3">
    <citation type="submission" date="2016-10" db="EMBL/GenBank/DDBJ databases">
        <authorList>
            <person name="Wibberg D."/>
        </authorList>
    </citation>
    <scope>NUCLEOTIDE SEQUENCE [LARGE SCALE GENOMIC DNA]</scope>
</reference>
<dbReference type="GO" id="GO:0016874">
    <property type="term" value="F:ligase activity"/>
    <property type="evidence" value="ECO:0007669"/>
    <property type="project" value="UniProtKB-KW"/>
</dbReference>
<dbReference type="Proteomes" id="UP000198939">
    <property type="component" value="Unassembled WGS sequence"/>
</dbReference>
<evidence type="ECO:0000313" key="2">
    <source>
        <dbReference type="EMBL" id="SEP32108.1"/>
    </source>
</evidence>
<name>A0A1H8WYC7_9HYPH</name>
<accession>A0A1H8WYC7</accession>
<keyword evidence="4" id="KW-1185">Reference proteome</keyword>
<organism evidence="1 3">
    <name type="scientific">Rhizobium tibeticum</name>
    <dbReference type="NCBI Taxonomy" id="501024"/>
    <lineage>
        <taxon>Bacteria</taxon>
        <taxon>Pseudomonadati</taxon>
        <taxon>Pseudomonadota</taxon>
        <taxon>Alphaproteobacteria</taxon>
        <taxon>Hyphomicrobiales</taxon>
        <taxon>Rhizobiaceae</taxon>
        <taxon>Rhizobium/Agrobacterium group</taxon>
        <taxon>Rhizobium</taxon>
    </lineage>
</organism>
<sequence>MARMVHARAMISAFGEPAQEKVEILKSARVTIVPSKAA</sequence>
<dbReference type="EMBL" id="FNXB01000097">
    <property type="protein sequence ID" value="SEI21800.1"/>
    <property type="molecule type" value="Genomic_DNA"/>
</dbReference>
<dbReference type="AlphaFoldDB" id="A0A1H8WYC7"/>
<protein>
    <submittedName>
        <fullName evidence="2">Malate-CoA ligase subunit alpha</fullName>
    </submittedName>
</protein>
<reference evidence="1" key="2">
    <citation type="submission" date="2016-10" db="EMBL/GenBank/DDBJ databases">
        <authorList>
            <person name="de Groot N.N."/>
        </authorList>
    </citation>
    <scope>NUCLEOTIDE SEQUENCE [LARGE SCALE GENOMIC DNA]</scope>
    <source>
        <strain evidence="1">CCBAU85039</strain>
    </source>
</reference>
<gene>
    <name evidence="1" type="ORF">RTCCBAU85039_6730</name>
    <name evidence="2" type="ORF">SAMN05216228_10838</name>
</gene>